<dbReference type="Proteomes" id="UP000824056">
    <property type="component" value="Unassembled WGS sequence"/>
</dbReference>
<dbReference type="InterPro" id="IPR000150">
    <property type="entry name" value="Cof"/>
</dbReference>
<dbReference type="NCBIfam" id="TIGR01484">
    <property type="entry name" value="HAD-SF-IIB"/>
    <property type="match status" value="1"/>
</dbReference>
<dbReference type="InterPro" id="IPR036412">
    <property type="entry name" value="HAD-like_sf"/>
</dbReference>
<gene>
    <name evidence="1" type="ORF">H9809_02350</name>
</gene>
<dbReference type="GO" id="GO:0000287">
    <property type="term" value="F:magnesium ion binding"/>
    <property type="evidence" value="ECO:0007669"/>
    <property type="project" value="TreeGrafter"/>
</dbReference>
<name>A0A9D2FNZ0_9FIRM</name>
<dbReference type="PANTHER" id="PTHR10000:SF8">
    <property type="entry name" value="HAD SUPERFAMILY HYDROLASE-LIKE, TYPE 3"/>
    <property type="match status" value="1"/>
</dbReference>
<evidence type="ECO:0000313" key="1">
    <source>
        <dbReference type="EMBL" id="HIZ64738.1"/>
    </source>
</evidence>
<comment type="caution">
    <text evidence="1">The sequence shown here is derived from an EMBL/GenBank/DDBJ whole genome shotgun (WGS) entry which is preliminary data.</text>
</comment>
<reference evidence="1" key="2">
    <citation type="submission" date="2021-04" db="EMBL/GenBank/DDBJ databases">
        <authorList>
            <person name="Gilroy R."/>
        </authorList>
    </citation>
    <scope>NUCLEOTIDE SEQUENCE</scope>
    <source>
        <strain evidence="1">1068</strain>
    </source>
</reference>
<protein>
    <submittedName>
        <fullName evidence="1">Cof-type HAD-IIB family hydrolase</fullName>
    </submittedName>
</protein>
<dbReference type="SFLD" id="SFLDS00003">
    <property type="entry name" value="Haloacid_Dehalogenase"/>
    <property type="match status" value="1"/>
</dbReference>
<dbReference type="PROSITE" id="PS01228">
    <property type="entry name" value="COF_1"/>
    <property type="match status" value="1"/>
</dbReference>
<dbReference type="CDD" id="cd07516">
    <property type="entry name" value="HAD_Pase"/>
    <property type="match status" value="1"/>
</dbReference>
<dbReference type="SFLD" id="SFLDG01140">
    <property type="entry name" value="C2.B:_Phosphomannomutase_and_P"/>
    <property type="match status" value="1"/>
</dbReference>
<proteinExistence type="predicted"/>
<reference evidence="1" key="1">
    <citation type="journal article" date="2021" name="PeerJ">
        <title>Extensive microbial diversity within the chicken gut microbiome revealed by metagenomics and culture.</title>
        <authorList>
            <person name="Gilroy R."/>
            <person name="Ravi A."/>
            <person name="Getino M."/>
            <person name="Pursley I."/>
            <person name="Horton D.L."/>
            <person name="Alikhan N.F."/>
            <person name="Baker D."/>
            <person name="Gharbi K."/>
            <person name="Hall N."/>
            <person name="Watson M."/>
            <person name="Adriaenssens E.M."/>
            <person name="Foster-Nyarko E."/>
            <person name="Jarju S."/>
            <person name="Secka A."/>
            <person name="Antonio M."/>
            <person name="Oren A."/>
            <person name="Chaudhuri R.R."/>
            <person name="La Ragione R."/>
            <person name="Hildebrand F."/>
            <person name="Pallen M.J."/>
        </authorList>
    </citation>
    <scope>NUCLEOTIDE SEQUENCE</scope>
    <source>
        <strain evidence="1">1068</strain>
    </source>
</reference>
<dbReference type="InterPro" id="IPR006379">
    <property type="entry name" value="HAD-SF_hydro_IIB"/>
</dbReference>
<sequence length="269" mass="30034">MKILFTDLDGTLLNSQKEISSVDLEAIARTAHKGNITVVTTGRSLSSAMPYIEKTASVQKDCYAIVYNGGLIYNCKTQKPIFERTIPLPYVQYIFQQAEKFNIHCQTYQDGYVLASKDREELQEYACHTGMPIRITPHPVQSLTSQPYKVLTSCIHSKERHEEYRRSLEPWARDKLSLFFSSEYYLEHVPLGVSKGNAITFLCSYLGVPIENTVAAGDAENDISMLKTAKVGAAMANGTLQVKEAADYVTVSDNNQGGIAEIIQNFIEN</sequence>
<dbReference type="PANTHER" id="PTHR10000">
    <property type="entry name" value="PHOSPHOSERINE PHOSPHATASE"/>
    <property type="match status" value="1"/>
</dbReference>
<dbReference type="Gene3D" id="3.40.50.1000">
    <property type="entry name" value="HAD superfamily/HAD-like"/>
    <property type="match status" value="1"/>
</dbReference>
<dbReference type="GO" id="GO:0016791">
    <property type="term" value="F:phosphatase activity"/>
    <property type="evidence" value="ECO:0007669"/>
    <property type="project" value="TreeGrafter"/>
</dbReference>
<dbReference type="NCBIfam" id="TIGR00099">
    <property type="entry name" value="Cof-subfamily"/>
    <property type="match status" value="1"/>
</dbReference>
<evidence type="ECO:0000313" key="2">
    <source>
        <dbReference type="Proteomes" id="UP000824056"/>
    </source>
</evidence>
<dbReference type="AlphaFoldDB" id="A0A9D2FNZ0"/>
<organism evidence="1 2">
    <name type="scientific">Candidatus Blautia pullicola</name>
    <dbReference type="NCBI Taxonomy" id="2838498"/>
    <lineage>
        <taxon>Bacteria</taxon>
        <taxon>Bacillati</taxon>
        <taxon>Bacillota</taxon>
        <taxon>Clostridia</taxon>
        <taxon>Lachnospirales</taxon>
        <taxon>Lachnospiraceae</taxon>
        <taxon>Blautia</taxon>
    </lineage>
</organism>
<dbReference type="EMBL" id="DXBG01000052">
    <property type="protein sequence ID" value="HIZ64738.1"/>
    <property type="molecule type" value="Genomic_DNA"/>
</dbReference>
<dbReference type="GO" id="GO:0005829">
    <property type="term" value="C:cytosol"/>
    <property type="evidence" value="ECO:0007669"/>
    <property type="project" value="TreeGrafter"/>
</dbReference>
<dbReference type="InterPro" id="IPR023214">
    <property type="entry name" value="HAD_sf"/>
</dbReference>
<keyword evidence="1" id="KW-0378">Hydrolase</keyword>
<dbReference type="Pfam" id="PF08282">
    <property type="entry name" value="Hydrolase_3"/>
    <property type="match status" value="1"/>
</dbReference>
<dbReference type="SUPFAM" id="SSF56784">
    <property type="entry name" value="HAD-like"/>
    <property type="match status" value="1"/>
</dbReference>
<dbReference type="Gene3D" id="3.30.1240.10">
    <property type="match status" value="1"/>
</dbReference>
<dbReference type="PRINTS" id="PR00119">
    <property type="entry name" value="CATATPASE"/>
</dbReference>
<accession>A0A9D2FNZ0</accession>